<evidence type="ECO:0000313" key="2">
    <source>
        <dbReference type="Proteomes" id="UP000677082"/>
    </source>
</evidence>
<dbReference type="RefSeq" id="WP_281419850.1">
    <property type="nucleotide sequence ID" value="NZ_BOQN01000084.1"/>
</dbReference>
<accession>A0A919W6H2</accession>
<evidence type="ECO:0000313" key="1">
    <source>
        <dbReference type="EMBL" id="GIM94655.1"/>
    </source>
</evidence>
<protein>
    <submittedName>
        <fullName evidence="1">Uncharacterized protein</fullName>
    </submittedName>
</protein>
<dbReference type="AlphaFoldDB" id="A0A919W6H2"/>
<dbReference type="EMBL" id="BOQN01000084">
    <property type="protein sequence ID" value="GIM94655.1"/>
    <property type="molecule type" value="Genomic_DNA"/>
</dbReference>
<proteinExistence type="predicted"/>
<reference evidence="1 2" key="1">
    <citation type="submission" date="2021-03" db="EMBL/GenBank/DDBJ databases">
        <title>Whole genome shotgun sequence of Actinoplanes toevensis NBRC 105298.</title>
        <authorList>
            <person name="Komaki H."/>
            <person name="Tamura T."/>
        </authorList>
    </citation>
    <scope>NUCLEOTIDE SEQUENCE [LARGE SCALE GENOMIC DNA]</scope>
    <source>
        <strain evidence="1 2">NBRC 105298</strain>
    </source>
</reference>
<dbReference type="Proteomes" id="UP000677082">
    <property type="component" value="Unassembled WGS sequence"/>
</dbReference>
<sequence length="40" mass="4266">MLRFIGAVTVLAGAAAATYAAILAVESIPDIQRYLKIRSM</sequence>
<name>A0A919W6H2_9ACTN</name>
<keyword evidence="2" id="KW-1185">Reference proteome</keyword>
<comment type="caution">
    <text evidence="1">The sequence shown here is derived from an EMBL/GenBank/DDBJ whole genome shotgun (WGS) entry which is preliminary data.</text>
</comment>
<dbReference type="Pfam" id="PF21833">
    <property type="entry name" value="DUF6893"/>
    <property type="match status" value="1"/>
</dbReference>
<organism evidence="1 2">
    <name type="scientific">Paractinoplanes toevensis</name>
    <dbReference type="NCBI Taxonomy" id="571911"/>
    <lineage>
        <taxon>Bacteria</taxon>
        <taxon>Bacillati</taxon>
        <taxon>Actinomycetota</taxon>
        <taxon>Actinomycetes</taxon>
        <taxon>Micromonosporales</taxon>
        <taxon>Micromonosporaceae</taxon>
        <taxon>Paractinoplanes</taxon>
    </lineage>
</organism>
<dbReference type="InterPro" id="IPR054188">
    <property type="entry name" value="DUF6893"/>
</dbReference>
<gene>
    <name evidence="1" type="ORF">Ato02nite_064480</name>
</gene>